<evidence type="ECO:0000313" key="1">
    <source>
        <dbReference type="EMBL" id="MBW4543517.1"/>
    </source>
</evidence>
<dbReference type="Proteomes" id="UP000753908">
    <property type="component" value="Unassembled WGS sequence"/>
</dbReference>
<organism evidence="1 2">
    <name type="scientific">Symplocastrum torsivum CPER-KK1</name>
    <dbReference type="NCBI Taxonomy" id="450513"/>
    <lineage>
        <taxon>Bacteria</taxon>
        <taxon>Bacillati</taxon>
        <taxon>Cyanobacteriota</taxon>
        <taxon>Cyanophyceae</taxon>
        <taxon>Oscillatoriophycideae</taxon>
        <taxon>Oscillatoriales</taxon>
        <taxon>Microcoleaceae</taxon>
        <taxon>Symplocastrum</taxon>
    </lineage>
</organism>
<dbReference type="EMBL" id="JAHHIF010000004">
    <property type="protein sequence ID" value="MBW4543517.1"/>
    <property type="molecule type" value="Genomic_DNA"/>
</dbReference>
<evidence type="ECO:0000313" key="2">
    <source>
        <dbReference type="Proteomes" id="UP000753908"/>
    </source>
</evidence>
<comment type="caution">
    <text evidence="1">The sequence shown here is derived from an EMBL/GenBank/DDBJ whole genome shotgun (WGS) entry which is preliminary data.</text>
</comment>
<protein>
    <submittedName>
        <fullName evidence="1">Uncharacterized protein</fullName>
    </submittedName>
</protein>
<name>A0A951PHG3_9CYAN</name>
<proteinExistence type="predicted"/>
<sequence length="52" mass="5966">MITCYGFIVSFLRSHPSPYDDSSSPTESLPKYSRINSSATVELIFRSFNRLF</sequence>
<gene>
    <name evidence="1" type="ORF">KME25_03565</name>
</gene>
<reference evidence="1" key="1">
    <citation type="submission" date="2021-05" db="EMBL/GenBank/DDBJ databases">
        <authorList>
            <person name="Pietrasiak N."/>
            <person name="Ward R."/>
            <person name="Stajich J.E."/>
            <person name="Kurbessoian T."/>
        </authorList>
    </citation>
    <scope>NUCLEOTIDE SEQUENCE</scope>
    <source>
        <strain evidence="1">CPER-KK1</strain>
    </source>
</reference>
<reference evidence="1" key="2">
    <citation type="journal article" date="2022" name="Microbiol. Resour. Announc.">
        <title>Metagenome Sequencing to Explore Phylogenomics of Terrestrial Cyanobacteria.</title>
        <authorList>
            <person name="Ward R.D."/>
            <person name="Stajich J.E."/>
            <person name="Johansen J.R."/>
            <person name="Huntemann M."/>
            <person name="Clum A."/>
            <person name="Foster B."/>
            <person name="Foster B."/>
            <person name="Roux S."/>
            <person name="Palaniappan K."/>
            <person name="Varghese N."/>
            <person name="Mukherjee S."/>
            <person name="Reddy T.B.K."/>
            <person name="Daum C."/>
            <person name="Copeland A."/>
            <person name="Chen I.A."/>
            <person name="Ivanova N.N."/>
            <person name="Kyrpides N.C."/>
            <person name="Shapiro N."/>
            <person name="Eloe-Fadrosh E.A."/>
            <person name="Pietrasiak N."/>
        </authorList>
    </citation>
    <scope>NUCLEOTIDE SEQUENCE</scope>
    <source>
        <strain evidence="1">CPER-KK1</strain>
    </source>
</reference>
<accession>A0A951PHG3</accession>
<dbReference type="AlphaFoldDB" id="A0A951PHG3"/>